<proteinExistence type="predicted"/>
<comment type="caution">
    <text evidence="1">The sequence shown here is derived from an EMBL/GenBank/DDBJ whole genome shotgun (WGS) entry which is preliminary data.</text>
</comment>
<evidence type="ECO:0000313" key="1">
    <source>
        <dbReference type="EMBL" id="KAJ7514492.1"/>
    </source>
</evidence>
<keyword evidence="2" id="KW-1185">Reference proteome</keyword>
<evidence type="ECO:0000313" key="2">
    <source>
        <dbReference type="Proteomes" id="UP001162992"/>
    </source>
</evidence>
<organism evidence="1 2">
    <name type="scientific">Diphasiastrum complanatum</name>
    <name type="common">Issler's clubmoss</name>
    <name type="synonym">Lycopodium complanatum</name>
    <dbReference type="NCBI Taxonomy" id="34168"/>
    <lineage>
        <taxon>Eukaryota</taxon>
        <taxon>Viridiplantae</taxon>
        <taxon>Streptophyta</taxon>
        <taxon>Embryophyta</taxon>
        <taxon>Tracheophyta</taxon>
        <taxon>Lycopodiopsida</taxon>
        <taxon>Lycopodiales</taxon>
        <taxon>Lycopodiaceae</taxon>
        <taxon>Lycopodioideae</taxon>
        <taxon>Diphasiastrum</taxon>
    </lineage>
</organism>
<name>A0ACC2AAC9_DIPCM</name>
<sequence length="52" mass="6365">MGRMKFIWGQDANQFKPERWLKDGTFQAVSPFKFTTFQVKTRAKLKWERHNF</sequence>
<dbReference type="Proteomes" id="UP001162992">
    <property type="component" value="Chromosome 23"/>
</dbReference>
<protein>
    <submittedName>
        <fullName evidence="1">Uncharacterized protein</fullName>
    </submittedName>
</protein>
<accession>A0ACC2AAC9</accession>
<dbReference type="EMBL" id="CM055114">
    <property type="protein sequence ID" value="KAJ7514492.1"/>
    <property type="molecule type" value="Genomic_DNA"/>
</dbReference>
<reference evidence="2" key="1">
    <citation type="journal article" date="2024" name="Proc. Natl. Acad. Sci. U.S.A.">
        <title>Extraordinary preservation of gene collinearity over three hundred million years revealed in homosporous lycophytes.</title>
        <authorList>
            <person name="Li C."/>
            <person name="Wickell D."/>
            <person name="Kuo L.Y."/>
            <person name="Chen X."/>
            <person name="Nie B."/>
            <person name="Liao X."/>
            <person name="Peng D."/>
            <person name="Ji J."/>
            <person name="Jenkins J."/>
            <person name="Williams M."/>
            <person name="Shu S."/>
            <person name="Plott C."/>
            <person name="Barry K."/>
            <person name="Rajasekar S."/>
            <person name="Grimwood J."/>
            <person name="Han X."/>
            <person name="Sun S."/>
            <person name="Hou Z."/>
            <person name="He W."/>
            <person name="Dai G."/>
            <person name="Sun C."/>
            <person name="Schmutz J."/>
            <person name="Leebens-Mack J.H."/>
            <person name="Li F.W."/>
            <person name="Wang L."/>
        </authorList>
    </citation>
    <scope>NUCLEOTIDE SEQUENCE [LARGE SCALE GENOMIC DNA]</scope>
    <source>
        <strain evidence="2">cv. PW_Plant_1</strain>
    </source>
</reference>
<gene>
    <name evidence="1" type="ORF">O6H91_23G046100</name>
</gene>